<evidence type="ECO:0000256" key="1">
    <source>
        <dbReference type="SAM" id="MobiDB-lite"/>
    </source>
</evidence>
<keyword evidence="3" id="KW-1185">Reference proteome</keyword>
<evidence type="ECO:0000313" key="2">
    <source>
        <dbReference type="EMBL" id="MEU8138625.1"/>
    </source>
</evidence>
<organism evidence="2 3">
    <name type="scientific">Streptodolium elevatio</name>
    <dbReference type="NCBI Taxonomy" id="3157996"/>
    <lineage>
        <taxon>Bacteria</taxon>
        <taxon>Bacillati</taxon>
        <taxon>Actinomycetota</taxon>
        <taxon>Actinomycetes</taxon>
        <taxon>Kitasatosporales</taxon>
        <taxon>Streptomycetaceae</taxon>
        <taxon>Streptodolium</taxon>
    </lineage>
</organism>
<name>A0ABV3DSA6_9ACTN</name>
<dbReference type="RefSeq" id="WP_358362227.1">
    <property type="nucleotide sequence ID" value="NZ_JBEZFP010000132.1"/>
</dbReference>
<accession>A0ABV3DSA6</accession>
<sequence>MLLARMTAEHALADSRREALAVLGRSPAADAARAAARRGRRGRRGAPVAAGEAEARRRCAERLLVTAVAPYVPRRAGRTCTRWAPRGFGRGCGRAWGGPGEVRRTRAGT</sequence>
<dbReference type="EMBL" id="JBEZFP010000132">
    <property type="protein sequence ID" value="MEU8138625.1"/>
    <property type="molecule type" value="Genomic_DNA"/>
</dbReference>
<comment type="caution">
    <text evidence="2">The sequence shown here is derived from an EMBL/GenBank/DDBJ whole genome shotgun (WGS) entry which is preliminary data.</text>
</comment>
<protein>
    <submittedName>
        <fullName evidence="2">Uncharacterized protein</fullName>
    </submittedName>
</protein>
<reference evidence="2 3" key="1">
    <citation type="submission" date="2024-06" db="EMBL/GenBank/DDBJ databases">
        <title>The Natural Products Discovery Center: Release of the First 8490 Sequenced Strains for Exploring Actinobacteria Biosynthetic Diversity.</title>
        <authorList>
            <person name="Kalkreuter E."/>
            <person name="Kautsar S.A."/>
            <person name="Yang D."/>
            <person name="Bader C.D."/>
            <person name="Teijaro C.N."/>
            <person name="Fluegel L."/>
            <person name="Davis C.M."/>
            <person name="Simpson J.R."/>
            <person name="Lauterbach L."/>
            <person name="Steele A.D."/>
            <person name="Gui C."/>
            <person name="Meng S."/>
            <person name="Li G."/>
            <person name="Viehrig K."/>
            <person name="Ye F."/>
            <person name="Su P."/>
            <person name="Kiefer A.F."/>
            <person name="Nichols A."/>
            <person name="Cepeda A.J."/>
            <person name="Yan W."/>
            <person name="Fan B."/>
            <person name="Jiang Y."/>
            <person name="Adhikari A."/>
            <person name="Zheng C.-J."/>
            <person name="Schuster L."/>
            <person name="Cowan T.M."/>
            <person name="Smanski M.J."/>
            <person name="Chevrette M.G."/>
            <person name="De Carvalho L.P.S."/>
            <person name="Shen B."/>
        </authorList>
    </citation>
    <scope>NUCLEOTIDE SEQUENCE [LARGE SCALE GENOMIC DNA]</scope>
    <source>
        <strain evidence="2 3">NPDC048946</strain>
    </source>
</reference>
<gene>
    <name evidence="2" type="ORF">AB0C36_34650</name>
</gene>
<proteinExistence type="predicted"/>
<dbReference type="Proteomes" id="UP001551482">
    <property type="component" value="Unassembled WGS sequence"/>
</dbReference>
<evidence type="ECO:0000313" key="3">
    <source>
        <dbReference type="Proteomes" id="UP001551482"/>
    </source>
</evidence>
<feature type="region of interest" description="Disordered" evidence="1">
    <location>
        <begin position="33"/>
        <end position="53"/>
    </location>
</feature>
<feature type="compositionally biased region" description="Basic residues" evidence="1">
    <location>
        <begin position="35"/>
        <end position="44"/>
    </location>
</feature>